<name>A0ABY7DCW1_9BASI</name>
<sequence>MVSKSPNPKAYEECLSLARERTCRPNSNMYRYIKYRHFLSWHISSSDLTQDLLNKTPSPSPVRHVIPPAGMQSLSFLVLLLTAYVATAPIGCFSPRRKSLAIEPSLLSLLAHWKGDGYSGGYIGGGYRGGAFDQMGVDRIDFVRSSPAAAATESYPILRSSDYPMVFSLS</sequence>
<dbReference type="EMBL" id="CP110437">
    <property type="protein sequence ID" value="WAQ92802.1"/>
    <property type="molecule type" value="Genomic_DNA"/>
</dbReference>
<dbReference type="GeneID" id="77805279"/>
<evidence type="ECO:0000313" key="2">
    <source>
        <dbReference type="Proteomes" id="UP001164743"/>
    </source>
</evidence>
<reference evidence="1" key="1">
    <citation type="submission" date="2022-10" db="EMBL/GenBank/DDBJ databases">
        <title>Puccinia triticina Genome sequencing and assembly.</title>
        <authorList>
            <person name="Li C."/>
        </authorList>
    </citation>
    <scope>NUCLEOTIDE SEQUENCE</scope>
    <source>
        <strain evidence="1">Pt15</strain>
    </source>
</reference>
<evidence type="ECO:0000313" key="1">
    <source>
        <dbReference type="EMBL" id="WAQ92802.1"/>
    </source>
</evidence>
<organism evidence="1 2">
    <name type="scientific">Puccinia triticina</name>
    <dbReference type="NCBI Taxonomy" id="208348"/>
    <lineage>
        <taxon>Eukaryota</taxon>
        <taxon>Fungi</taxon>
        <taxon>Dikarya</taxon>
        <taxon>Basidiomycota</taxon>
        <taxon>Pucciniomycotina</taxon>
        <taxon>Pucciniomycetes</taxon>
        <taxon>Pucciniales</taxon>
        <taxon>Pucciniaceae</taxon>
        <taxon>Puccinia</taxon>
    </lineage>
</organism>
<gene>
    <name evidence="1" type="ORF">PtA15_17A284</name>
</gene>
<accession>A0ABY7DCW1</accession>
<dbReference type="RefSeq" id="XP_053028357.1">
    <property type="nucleotide sequence ID" value="XM_053164384.1"/>
</dbReference>
<protein>
    <submittedName>
        <fullName evidence="1">Uncharacterized protein</fullName>
    </submittedName>
</protein>
<keyword evidence="2" id="KW-1185">Reference proteome</keyword>
<proteinExistence type="predicted"/>
<dbReference type="Proteomes" id="UP001164743">
    <property type="component" value="Chromosome 17A"/>
</dbReference>